<dbReference type="AlphaFoldDB" id="A0A9W9GLZ5"/>
<evidence type="ECO:0000256" key="1">
    <source>
        <dbReference type="SAM" id="MobiDB-lite"/>
    </source>
</evidence>
<protein>
    <submittedName>
        <fullName evidence="2">Uncharacterized protein</fullName>
    </submittedName>
</protein>
<evidence type="ECO:0000313" key="2">
    <source>
        <dbReference type="EMBL" id="KAJ5124115.1"/>
    </source>
</evidence>
<organism evidence="2 3">
    <name type="scientific">Penicillium bovifimosum</name>
    <dbReference type="NCBI Taxonomy" id="126998"/>
    <lineage>
        <taxon>Eukaryota</taxon>
        <taxon>Fungi</taxon>
        <taxon>Dikarya</taxon>
        <taxon>Ascomycota</taxon>
        <taxon>Pezizomycotina</taxon>
        <taxon>Eurotiomycetes</taxon>
        <taxon>Eurotiomycetidae</taxon>
        <taxon>Eurotiales</taxon>
        <taxon>Aspergillaceae</taxon>
        <taxon>Penicillium</taxon>
    </lineage>
</organism>
<name>A0A9W9GLZ5_9EURO</name>
<accession>A0A9W9GLZ5</accession>
<proteinExistence type="predicted"/>
<reference evidence="2" key="2">
    <citation type="journal article" date="2023" name="IMA Fungus">
        <title>Comparative genomic study of the Penicillium genus elucidates a diverse pangenome and 15 lateral gene transfer events.</title>
        <authorList>
            <person name="Petersen C."/>
            <person name="Sorensen T."/>
            <person name="Nielsen M.R."/>
            <person name="Sondergaard T.E."/>
            <person name="Sorensen J.L."/>
            <person name="Fitzpatrick D.A."/>
            <person name="Frisvad J.C."/>
            <person name="Nielsen K.L."/>
        </authorList>
    </citation>
    <scope>NUCLEOTIDE SEQUENCE</scope>
    <source>
        <strain evidence="2">IBT 22155</strain>
    </source>
</reference>
<keyword evidence="3" id="KW-1185">Reference proteome</keyword>
<dbReference type="GeneID" id="81407854"/>
<sequence>MAIMSIPHEFIPVVVLAYRTRYPGIGSPYNREVTRLQSPEISPVTGRQIGEVNGGYAPSADGNAGENAAVDLQKRRDIS</sequence>
<comment type="caution">
    <text evidence="2">The sequence shown here is derived from an EMBL/GenBank/DDBJ whole genome shotgun (WGS) entry which is preliminary data.</text>
</comment>
<dbReference type="RefSeq" id="XP_056518514.1">
    <property type="nucleotide sequence ID" value="XM_056668684.1"/>
</dbReference>
<evidence type="ECO:0000313" key="3">
    <source>
        <dbReference type="Proteomes" id="UP001149079"/>
    </source>
</evidence>
<dbReference type="Proteomes" id="UP001149079">
    <property type="component" value="Unassembled WGS sequence"/>
</dbReference>
<dbReference type="EMBL" id="JAPQKL010000006">
    <property type="protein sequence ID" value="KAJ5124115.1"/>
    <property type="molecule type" value="Genomic_DNA"/>
</dbReference>
<gene>
    <name evidence="2" type="ORF">N7515_007940</name>
</gene>
<reference evidence="2" key="1">
    <citation type="submission" date="2022-11" db="EMBL/GenBank/DDBJ databases">
        <authorList>
            <person name="Petersen C."/>
        </authorList>
    </citation>
    <scope>NUCLEOTIDE SEQUENCE</scope>
    <source>
        <strain evidence="2">IBT 22155</strain>
    </source>
</reference>
<feature type="region of interest" description="Disordered" evidence="1">
    <location>
        <begin position="52"/>
        <end position="79"/>
    </location>
</feature>